<dbReference type="InterPro" id="IPR052499">
    <property type="entry name" value="C.elegans_NHRs"/>
</dbReference>
<dbReference type="Gene3D" id="1.10.565.10">
    <property type="entry name" value="Retinoid X Receptor"/>
    <property type="match status" value="1"/>
</dbReference>
<keyword evidence="2" id="KW-0804">Transcription</keyword>
<dbReference type="Proteomes" id="UP000274131">
    <property type="component" value="Unassembled WGS sequence"/>
</dbReference>
<evidence type="ECO:0000313" key="7">
    <source>
        <dbReference type="Proteomes" id="UP000274131"/>
    </source>
</evidence>
<keyword evidence="4" id="KW-1133">Transmembrane helix</keyword>
<dbReference type="SUPFAM" id="SSF48508">
    <property type="entry name" value="Nuclear receptor ligand-binding domain"/>
    <property type="match status" value="1"/>
</dbReference>
<dbReference type="AlphaFoldDB" id="A0A0N4UY07"/>
<dbReference type="Pfam" id="PF00104">
    <property type="entry name" value="Hormone_recep"/>
    <property type="match status" value="1"/>
</dbReference>
<evidence type="ECO:0000313" key="8">
    <source>
        <dbReference type="WBParaSite" id="EVEC_0000244501-mRNA-1"/>
    </source>
</evidence>
<dbReference type="InterPro" id="IPR000536">
    <property type="entry name" value="Nucl_hrmn_rcpt_lig-bd"/>
</dbReference>
<protein>
    <submittedName>
        <fullName evidence="8">NR LBD domain-containing protein</fullName>
    </submittedName>
</protein>
<evidence type="ECO:0000256" key="3">
    <source>
        <dbReference type="ARBA" id="ARBA00023170"/>
    </source>
</evidence>
<name>A0A0N4UY07_ENTVE</name>
<dbReference type="SMART" id="SM00430">
    <property type="entry name" value="HOLI"/>
    <property type="match status" value="1"/>
</dbReference>
<proteinExistence type="predicted"/>
<reference evidence="8" key="1">
    <citation type="submission" date="2017-02" db="UniProtKB">
        <authorList>
            <consortium name="WormBaseParasite"/>
        </authorList>
    </citation>
    <scope>IDENTIFICATION</scope>
</reference>
<dbReference type="STRING" id="51028.A0A0N4UY07"/>
<evidence type="ECO:0000313" key="6">
    <source>
        <dbReference type="EMBL" id="VDD87010.1"/>
    </source>
</evidence>
<evidence type="ECO:0000256" key="1">
    <source>
        <dbReference type="ARBA" id="ARBA00023015"/>
    </source>
</evidence>
<dbReference type="OrthoDB" id="5837785at2759"/>
<dbReference type="PANTHER" id="PTHR47630">
    <property type="entry name" value="NUCLEAR HORMONE RECEPTOR FAMILY-RELATED-RELATED"/>
    <property type="match status" value="1"/>
</dbReference>
<accession>A0A0N4UY07</accession>
<dbReference type="InterPro" id="IPR035500">
    <property type="entry name" value="NHR-like_dom_sf"/>
</dbReference>
<evidence type="ECO:0000256" key="4">
    <source>
        <dbReference type="SAM" id="Phobius"/>
    </source>
</evidence>
<keyword evidence="3" id="KW-0675">Receptor</keyword>
<keyword evidence="1" id="KW-0805">Transcription regulation</keyword>
<dbReference type="PANTHER" id="PTHR47630:SF1">
    <property type="entry name" value="NUCLEAR HORMONE RECEPTOR FAMILY MEMBER NHR-4"/>
    <property type="match status" value="1"/>
</dbReference>
<organism evidence="8">
    <name type="scientific">Enterobius vermicularis</name>
    <name type="common">Human pinworm</name>
    <dbReference type="NCBI Taxonomy" id="51028"/>
    <lineage>
        <taxon>Eukaryota</taxon>
        <taxon>Metazoa</taxon>
        <taxon>Ecdysozoa</taxon>
        <taxon>Nematoda</taxon>
        <taxon>Chromadorea</taxon>
        <taxon>Rhabditida</taxon>
        <taxon>Spirurina</taxon>
        <taxon>Oxyuridomorpha</taxon>
        <taxon>Oxyuroidea</taxon>
        <taxon>Oxyuridae</taxon>
        <taxon>Enterobius</taxon>
    </lineage>
</organism>
<reference evidence="6 7" key="2">
    <citation type="submission" date="2018-10" db="EMBL/GenBank/DDBJ databases">
        <authorList>
            <consortium name="Pathogen Informatics"/>
        </authorList>
    </citation>
    <scope>NUCLEOTIDE SEQUENCE [LARGE SCALE GENOMIC DNA]</scope>
</reference>
<feature type="domain" description="NR LBD" evidence="5">
    <location>
        <begin position="14"/>
        <end position="242"/>
    </location>
</feature>
<feature type="transmembrane region" description="Helical" evidence="4">
    <location>
        <begin position="221"/>
        <end position="241"/>
    </location>
</feature>
<evidence type="ECO:0000256" key="2">
    <source>
        <dbReference type="ARBA" id="ARBA00023163"/>
    </source>
</evidence>
<gene>
    <name evidence="6" type="ORF">EVEC_LOCUS2153</name>
</gene>
<keyword evidence="4" id="KW-0472">Membrane</keyword>
<keyword evidence="4" id="KW-0812">Transmembrane</keyword>
<dbReference type="WBParaSite" id="EVEC_0000244501-mRNA-1">
    <property type="protein sequence ID" value="EVEC_0000244501-mRNA-1"/>
    <property type="gene ID" value="EVEC_0000244501"/>
</dbReference>
<sequence>MLQRIDAEIWKLSQTDDLEPELRSSPNAVDFEIAFRRPTLVSRRYPIQFGTTELAQLNDISDDWRRHLVFYLDFLHRLDDFKLLCEEDQIFVARSQIVQHGWLMHAYYTMINNVVGLSYVNNRYHPRDGIIKGDSSTKCKDQTKIYATNDKGNEENVKKKRENQLSYQTVINAKTIFETCKGETKDQVRLIREKYIKALYSYIQKYKTQSLDEAVSRLGKFMLILATITVCTFFPINFLILL</sequence>
<dbReference type="EMBL" id="UXUI01007327">
    <property type="protein sequence ID" value="VDD87010.1"/>
    <property type="molecule type" value="Genomic_DNA"/>
</dbReference>
<dbReference type="PROSITE" id="PS51843">
    <property type="entry name" value="NR_LBD"/>
    <property type="match status" value="1"/>
</dbReference>
<keyword evidence="7" id="KW-1185">Reference proteome</keyword>
<evidence type="ECO:0000259" key="5">
    <source>
        <dbReference type="PROSITE" id="PS51843"/>
    </source>
</evidence>